<dbReference type="RefSeq" id="YP_009953307.1">
    <property type="nucleotide sequence ID" value="NC_051621.1"/>
</dbReference>
<dbReference type="EMBL" id="MG962371">
    <property type="protein sequence ID" value="AVO25524.1"/>
    <property type="molecule type" value="Genomic_DNA"/>
</dbReference>
<organism evidence="1 2">
    <name type="scientific">Mycobacterium phage LaterM</name>
    <dbReference type="NCBI Taxonomy" id="2094136"/>
    <lineage>
        <taxon>Viruses</taxon>
        <taxon>Duplodnaviria</taxon>
        <taxon>Heunggongvirae</taxon>
        <taxon>Uroviricota</taxon>
        <taxon>Caudoviricetes</taxon>
        <taxon>Weiservirinae</taxon>
        <taxon>Anayavirus</taxon>
        <taxon>Anayavirus laterM</taxon>
    </lineage>
</organism>
<dbReference type="Pfam" id="PF04957">
    <property type="entry name" value="RMF"/>
    <property type="match status" value="1"/>
</dbReference>
<name>A0A2P1JYZ6_9CAUD</name>
<dbReference type="Proteomes" id="UP000241398">
    <property type="component" value="Segment"/>
</dbReference>
<dbReference type="InterPro" id="IPR007040">
    <property type="entry name" value="Ribosome_modulation_factor"/>
</dbReference>
<evidence type="ECO:0000313" key="1">
    <source>
        <dbReference type="EMBL" id="AVO25524.1"/>
    </source>
</evidence>
<dbReference type="GeneID" id="60324778"/>
<keyword evidence="2" id="KW-1185">Reference proteome</keyword>
<sequence>MTRDELVAAYQAGRAAAVGDLNPYDGTGAPARMWRRGYRQMLAERLMQTPALRAYLDAQKNLSTTHN</sequence>
<evidence type="ECO:0000313" key="2">
    <source>
        <dbReference type="Proteomes" id="UP000241398"/>
    </source>
</evidence>
<proteinExistence type="predicted"/>
<gene>
    <name evidence="1" type="primary">11</name>
    <name evidence="1" type="ORF">SEA_LATERM_11</name>
</gene>
<accession>A0A2P1JYZ6</accession>
<dbReference type="KEGG" id="vg:60324778"/>
<protein>
    <submittedName>
        <fullName evidence="1">Uncharacterized protein</fullName>
    </submittedName>
</protein>
<reference evidence="1 2" key="1">
    <citation type="submission" date="2018-02" db="EMBL/GenBank/DDBJ databases">
        <authorList>
            <person name="Brinck M."/>
            <person name="Brobst O."/>
            <person name="Fernando R."/>
            <person name="Kim H."/>
            <person name="McCarthy S."/>
            <person name="Murphy M."/>
            <person name="Sarkis A."/>
            <person name="Sevier P."/>
            <person name="Singh A."/>
            <person name="Wu D."/>
            <person name="Wu M.-Y."/>
            <person name="Lund A.J."/>
            <person name="Freise A."/>
            <person name="Reddi K."/>
            <person name="Moberg-Parker J."/>
            <person name="Garlena R.A."/>
            <person name="Russell D.A."/>
            <person name="Pope W.H."/>
            <person name="Jacobs-Sera D."/>
            <person name="Hendrix R.W."/>
            <person name="Hatfull G.F."/>
        </authorList>
    </citation>
    <scope>NUCLEOTIDE SEQUENCE [LARGE SCALE GENOMIC DNA]</scope>
</reference>